<dbReference type="EMBL" id="CABITT030000007">
    <property type="protein sequence ID" value="VVB10623.1"/>
    <property type="molecule type" value="Genomic_DNA"/>
</dbReference>
<gene>
    <name evidence="4" type="ORF">ANE_LOCUS21067</name>
</gene>
<reference evidence="4" key="1">
    <citation type="submission" date="2019-07" db="EMBL/GenBank/DDBJ databases">
        <authorList>
            <person name="Dittberner H."/>
        </authorList>
    </citation>
    <scope>NUCLEOTIDE SEQUENCE [LARGE SCALE GENOMIC DNA]</scope>
</reference>
<name>A0A565CAF9_9BRAS</name>
<dbReference type="GO" id="GO:0003676">
    <property type="term" value="F:nucleic acid binding"/>
    <property type="evidence" value="ECO:0007669"/>
    <property type="project" value="InterPro"/>
</dbReference>
<keyword evidence="1" id="KW-0862">Zinc</keyword>
<dbReference type="InterPro" id="IPR051714">
    <property type="entry name" value="Znf_CCHC_NABP"/>
</dbReference>
<dbReference type="PANTHER" id="PTHR23002">
    <property type="entry name" value="ZINC FINGER CCHC DOMAIN CONTAINING PROTEIN"/>
    <property type="match status" value="1"/>
</dbReference>
<protein>
    <recommendedName>
        <fullName evidence="3">CCHC-type domain-containing protein</fullName>
    </recommendedName>
</protein>
<dbReference type="OrthoDB" id="5970at2759"/>
<sequence length="331" mass="37921">MKVFELNKAYEEKDKQKVSDVGAVQKSAYAEDSMALLSRQFAKYLKQKQMKKENRKSEEVDNTSKNIQCFECKGFEHIRSECVNLLKTKKKALTSIKKSATGPTTESAIRPAAGSVAKSTSESENSLLTKDKVKLEPQVAEAQKYAVQFEEETTQARFQLEETQKQLRMLNNGTNQLDHLLNIGKSPMERHGLVFNEKSSKTVFLCLGEEERLELHLLQSQSPKLLQGLQMLRRLQLLYGKFQSAPRLVFQPVCHHCGVVGHIRPRCFKLLKENNQMEQASDGRFCGPTCYRCGVQGHVKRHCFRNIQRFSDEGLTFKHVWVKKMISMKMV</sequence>
<keyword evidence="5" id="KW-1185">Reference proteome</keyword>
<dbReference type="Proteomes" id="UP000489600">
    <property type="component" value="Unassembled WGS sequence"/>
</dbReference>
<proteinExistence type="predicted"/>
<comment type="caution">
    <text evidence="4">The sequence shown here is derived from an EMBL/GenBank/DDBJ whole genome shotgun (WGS) entry which is preliminary data.</text>
</comment>
<evidence type="ECO:0000313" key="5">
    <source>
        <dbReference type="Proteomes" id="UP000489600"/>
    </source>
</evidence>
<dbReference type="AlphaFoldDB" id="A0A565CAF9"/>
<feature type="domain" description="CCHC-type" evidence="3">
    <location>
        <begin position="290"/>
        <end position="303"/>
    </location>
</feature>
<feature type="region of interest" description="Disordered" evidence="2">
    <location>
        <begin position="97"/>
        <end position="123"/>
    </location>
</feature>
<evidence type="ECO:0000313" key="4">
    <source>
        <dbReference type="EMBL" id="VVB10623.1"/>
    </source>
</evidence>
<evidence type="ECO:0000259" key="3">
    <source>
        <dbReference type="PROSITE" id="PS50158"/>
    </source>
</evidence>
<accession>A0A565CAF9</accession>
<dbReference type="PROSITE" id="PS50158">
    <property type="entry name" value="ZF_CCHC"/>
    <property type="match status" value="1"/>
</dbReference>
<dbReference type="InterPro" id="IPR001878">
    <property type="entry name" value="Znf_CCHC"/>
</dbReference>
<evidence type="ECO:0000256" key="2">
    <source>
        <dbReference type="SAM" id="MobiDB-lite"/>
    </source>
</evidence>
<keyword evidence="1" id="KW-0479">Metal-binding</keyword>
<dbReference type="GO" id="GO:0008270">
    <property type="term" value="F:zinc ion binding"/>
    <property type="evidence" value="ECO:0007669"/>
    <property type="project" value="UniProtKB-KW"/>
</dbReference>
<keyword evidence="1" id="KW-0863">Zinc-finger</keyword>
<dbReference type="SMART" id="SM00343">
    <property type="entry name" value="ZnF_C2HC"/>
    <property type="match status" value="3"/>
</dbReference>
<dbReference type="Gene3D" id="4.10.60.10">
    <property type="entry name" value="Zinc finger, CCHC-type"/>
    <property type="match status" value="1"/>
</dbReference>
<organism evidence="4 5">
    <name type="scientific">Arabis nemorensis</name>
    <dbReference type="NCBI Taxonomy" id="586526"/>
    <lineage>
        <taxon>Eukaryota</taxon>
        <taxon>Viridiplantae</taxon>
        <taxon>Streptophyta</taxon>
        <taxon>Embryophyta</taxon>
        <taxon>Tracheophyta</taxon>
        <taxon>Spermatophyta</taxon>
        <taxon>Magnoliopsida</taxon>
        <taxon>eudicotyledons</taxon>
        <taxon>Gunneridae</taxon>
        <taxon>Pentapetalae</taxon>
        <taxon>rosids</taxon>
        <taxon>malvids</taxon>
        <taxon>Brassicales</taxon>
        <taxon>Brassicaceae</taxon>
        <taxon>Arabideae</taxon>
        <taxon>Arabis</taxon>
    </lineage>
</organism>
<evidence type="ECO:0000256" key="1">
    <source>
        <dbReference type="PROSITE-ProRule" id="PRU00047"/>
    </source>
</evidence>